<dbReference type="EMBL" id="QQAW01000005">
    <property type="protein sequence ID" value="RDI37837.1"/>
    <property type="molecule type" value="Genomic_DNA"/>
</dbReference>
<proteinExistence type="predicted"/>
<name>A0A370G1S7_GLULI</name>
<comment type="caution">
    <text evidence="1">The sequence shown here is derived from an EMBL/GenBank/DDBJ whole genome shotgun (WGS) entry which is preliminary data.</text>
</comment>
<organism evidence="1 2">
    <name type="scientific">Gluconacetobacter liquefaciens</name>
    <name type="common">Acetobacter liquefaciens</name>
    <dbReference type="NCBI Taxonomy" id="89584"/>
    <lineage>
        <taxon>Bacteria</taxon>
        <taxon>Pseudomonadati</taxon>
        <taxon>Pseudomonadota</taxon>
        <taxon>Alphaproteobacteria</taxon>
        <taxon>Acetobacterales</taxon>
        <taxon>Acetobacteraceae</taxon>
        <taxon>Gluconacetobacter</taxon>
    </lineage>
</organism>
<gene>
    <name evidence="1" type="ORF">C7453_105248</name>
</gene>
<reference evidence="1 2" key="1">
    <citation type="submission" date="2018-07" db="EMBL/GenBank/DDBJ databases">
        <title>Genomic Encyclopedia of Type Strains, Phase IV (KMG-IV): sequencing the most valuable type-strain genomes for metagenomic binning, comparative biology and taxonomic classification.</title>
        <authorList>
            <person name="Goeker M."/>
        </authorList>
    </citation>
    <scope>NUCLEOTIDE SEQUENCE [LARGE SCALE GENOMIC DNA]</scope>
    <source>
        <strain evidence="1 2">DSM 5603</strain>
    </source>
</reference>
<dbReference type="Proteomes" id="UP000254958">
    <property type="component" value="Unassembled WGS sequence"/>
</dbReference>
<dbReference type="AlphaFoldDB" id="A0A370G1S7"/>
<dbReference type="RefSeq" id="WP_170143198.1">
    <property type="nucleotide sequence ID" value="NZ_JABEQI010000005.1"/>
</dbReference>
<keyword evidence="2" id="KW-1185">Reference proteome</keyword>
<accession>A0A370G1S7</accession>
<evidence type="ECO:0000313" key="2">
    <source>
        <dbReference type="Proteomes" id="UP000254958"/>
    </source>
</evidence>
<sequence length="53" mass="6092">MALHPKEKAEQMVKELGAQALPEAEKRYGVALEMLDLKEQGFWLDVIEHIKTQ</sequence>
<protein>
    <submittedName>
        <fullName evidence="1">Uncharacterized protein</fullName>
    </submittedName>
</protein>
<evidence type="ECO:0000313" key="1">
    <source>
        <dbReference type="EMBL" id="RDI37837.1"/>
    </source>
</evidence>